<evidence type="ECO:0000313" key="2">
    <source>
        <dbReference type="Proteomes" id="UP000004407"/>
    </source>
</evidence>
<protein>
    <recommendedName>
        <fullName evidence="3">Rpn family recombination-promoting nuclease/putative transposase</fullName>
    </recommendedName>
</protein>
<dbReference type="Pfam" id="PF12784">
    <property type="entry name" value="PDDEXK_2"/>
    <property type="match status" value="1"/>
</dbReference>
<dbReference type="AlphaFoldDB" id="G6AVY6"/>
<organism evidence="1 2">
    <name type="scientific">Leyella stercorea DSM 18206</name>
    <dbReference type="NCBI Taxonomy" id="1002367"/>
    <lineage>
        <taxon>Bacteria</taxon>
        <taxon>Pseudomonadati</taxon>
        <taxon>Bacteroidota</taxon>
        <taxon>Bacteroidia</taxon>
        <taxon>Bacteroidales</taxon>
        <taxon>Prevotellaceae</taxon>
        <taxon>Leyella</taxon>
    </lineage>
</organism>
<gene>
    <name evidence="1" type="ORF">HMPREF0673_00782</name>
</gene>
<dbReference type="PANTHER" id="PTHR41317">
    <property type="entry name" value="PD-(D_E)XK NUCLEASE FAMILY TRANSPOSASE"/>
    <property type="match status" value="1"/>
</dbReference>
<proteinExistence type="predicted"/>
<feature type="non-terminal residue" evidence="1">
    <location>
        <position position="1"/>
    </location>
</feature>
<name>G6AVY6_9BACT</name>
<dbReference type="PANTHER" id="PTHR41317:SF1">
    <property type="entry name" value="PD-(D_E)XK NUCLEASE FAMILY TRANSPOSASE"/>
    <property type="match status" value="1"/>
</dbReference>
<dbReference type="EMBL" id="AFZZ01000072">
    <property type="protein sequence ID" value="EHJ41418.1"/>
    <property type="molecule type" value="Genomic_DNA"/>
</dbReference>
<evidence type="ECO:0008006" key="3">
    <source>
        <dbReference type="Google" id="ProtNLM"/>
    </source>
</evidence>
<evidence type="ECO:0000313" key="1">
    <source>
        <dbReference type="EMBL" id="EHJ41418.1"/>
    </source>
</evidence>
<dbReference type="eggNOG" id="COG5464">
    <property type="taxonomic scope" value="Bacteria"/>
</dbReference>
<dbReference type="Proteomes" id="UP000004407">
    <property type="component" value="Unassembled WGS sequence"/>
</dbReference>
<feature type="non-terminal residue" evidence="1">
    <location>
        <position position="247"/>
    </location>
</feature>
<dbReference type="RefSeq" id="WP_007898032.1">
    <property type="nucleotide sequence ID" value="NZ_JH379389.1"/>
</dbReference>
<comment type="caution">
    <text evidence="1">The sequence shown here is derived from an EMBL/GenBank/DDBJ whole genome shotgun (WGS) entry which is preliminary data.</text>
</comment>
<accession>G6AVY6</accession>
<dbReference type="GeneID" id="78336579"/>
<reference evidence="1 2" key="1">
    <citation type="submission" date="2011-08" db="EMBL/GenBank/DDBJ databases">
        <authorList>
            <person name="Weinstock G."/>
            <person name="Sodergren E."/>
            <person name="Clifton S."/>
            <person name="Fulton L."/>
            <person name="Fulton B."/>
            <person name="Courtney L."/>
            <person name="Fronick C."/>
            <person name="Harrison M."/>
            <person name="Strong C."/>
            <person name="Farmer C."/>
            <person name="Delahaunty K."/>
            <person name="Markovic C."/>
            <person name="Hall O."/>
            <person name="Minx P."/>
            <person name="Tomlinson C."/>
            <person name="Mitreva M."/>
            <person name="Hou S."/>
            <person name="Chen J."/>
            <person name="Wollam A."/>
            <person name="Pepin K.H."/>
            <person name="Johnson M."/>
            <person name="Bhonagiri V."/>
            <person name="Zhang X."/>
            <person name="Suruliraj S."/>
            <person name="Warren W."/>
            <person name="Chinwalla A."/>
            <person name="Mardis E.R."/>
            <person name="Wilson R.K."/>
        </authorList>
    </citation>
    <scope>NUCLEOTIDE SEQUENCE [LARGE SCALE GENOMIC DNA]</scope>
    <source>
        <strain evidence="1 2">DSM 18206</strain>
    </source>
</reference>
<dbReference type="InterPro" id="IPR010106">
    <property type="entry name" value="RpnA"/>
</dbReference>
<dbReference type="NCBIfam" id="TIGR01784">
    <property type="entry name" value="T_den_put_tspse"/>
    <property type="match status" value="1"/>
</dbReference>
<sequence>TMGKYINPFTDWGFKRLFGQEFSKPLLISFLNDLLVDELHVKDLTFRDKELLPPTKDQRGIICDVYCETDTGDRFIVEMQNRWQPNFLDRSICYACRSILDQVDKGRAEREDAYKFLPVYTICFMNYMPHTDEVSKFRTDIVLADKDTKAQVSNKLRFIYLALPLFEKKAEECETDFEKWIYVLKHMEALSRMPFTAQKEIFKQLEDYADSHRLTKKEWEAYENSLWVVRDNMACMAAAEREAREKG</sequence>